<dbReference type="InterPro" id="IPR044730">
    <property type="entry name" value="RNase_H-like_dom_plant"/>
</dbReference>
<dbReference type="SUPFAM" id="SSF53098">
    <property type="entry name" value="Ribonuclease H-like"/>
    <property type="match status" value="1"/>
</dbReference>
<dbReference type="PANTHER" id="PTHR47074:SF61">
    <property type="entry name" value="RNASE H TYPE-1 DOMAIN-CONTAINING PROTEIN"/>
    <property type="match status" value="1"/>
</dbReference>
<dbReference type="EMBL" id="JBBPBN010000006">
    <property type="protein sequence ID" value="KAK9035619.1"/>
    <property type="molecule type" value="Genomic_DNA"/>
</dbReference>
<dbReference type="InterPro" id="IPR036397">
    <property type="entry name" value="RNaseH_sf"/>
</dbReference>
<comment type="caution">
    <text evidence="2">The sequence shown here is derived from an EMBL/GenBank/DDBJ whole genome shotgun (WGS) entry which is preliminary data.</text>
</comment>
<keyword evidence="3" id="KW-1185">Reference proteome</keyword>
<dbReference type="InterPro" id="IPR052929">
    <property type="entry name" value="RNase_H-like_EbsB-rel"/>
</dbReference>
<dbReference type="InterPro" id="IPR002156">
    <property type="entry name" value="RNaseH_domain"/>
</dbReference>
<sequence length="277" mass="31231">MGMDGVLVLDTSATWKVDTLFDIFDEVQARKICSIPLSKAGHSDVVNWRPDGSGIYFVKSGYRLLCNDMNSSSGIAHPSHVSLLSRFYNEMWVVRVPSMIPIIMWRIINNFVPTYANLQSQRICFIDNMFISLSHLQRRNGMIRPTVLCSRWSAPALNIVKYAFMAEELACLQAMIFAIELDFRRVVFEGDSLAVIRRVSASSYDYSVISPIVNDIREAVKGLKSVVFNFVHREGNNAAHALAREGRGFRLPRFWIEEAPCGVTSATALDWEKLNAG</sequence>
<protein>
    <recommendedName>
        <fullName evidence="1">RNase H type-1 domain-containing protein</fullName>
    </recommendedName>
</protein>
<dbReference type="Proteomes" id="UP001396334">
    <property type="component" value="Unassembled WGS sequence"/>
</dbReference>
<evidence type="ECO:0000313" key="2">
    <source>
        <dbReference type="EMBL" id="KAK9035619.1"/>
    </source>
</evidence>
<accession>A0ABR2TEL4</accession>
<feature type="domain" description="RNase H type-1" evidence="1">
    <location>
        <begin position="162"/>
        <end position="245"/>
    </location>
</feature>
<name>A0ABR2TEL4_9ROSI</name>
<gene>
    <name evidence="2" type="ORF">V6N11_077653</name>
</gene>
<organism evidence="2 3">
    <name type="scientific">Hibiscus sabdariffa</name>
    <name type="common">roselle</name>
    <dbReference type="NCBI Taxonomy" id="183260"/>
    <lineage>
        <taxon>Eukaryota</taxon>
        <taxon>Viridiplantae</taxon>
        <taxon>Streptophyta</taxon>
        <taxon>Embryophyta</taxon>
        <taxon>Tracheophyta</taxon>
        <taxon>Spermatophyta</taxon>
        <taxon>Magnoliopsida</taxon>
        <taxon>eudicotyledons</taxon>
        <taxon>Gunneridae</taxon>
        <taxon>Pentapetalae</taxon>
        <taxon>rosids</taxon>
        <taxon>malvids</taxon>
        <taxon>Malvales</taxon>
        <taxon>Malvaceae</taxon>
        <taxon>Malvoideae</taxon>
        <taxon>Hibiscus</taxon>
    </lineage>
</organism>
<dbReference type="Gene3D" id="3.30.420.10">
    <property type="entry name" value="Ribonuclease H-like superfamily/Ribonuclease H"/>
    <property type="match status" value="1"/>
</dbReference>
<evidence type="ECO:0000313" key="3">
    <source>
        <dbReference type="Proteomes" id="UP001396334"/>
    </source>
</evidence>
<reference evidence="2 3" key="1">
    <citation type="journal article" date="2024" name="G3 (Bethesda)">
        <title>Genome assembly of Hibiscus sabdariffa L. provides insights into metabolisms of medicinal natural products.</title>
        <authorList>
            <person name="Kim T."/>
        </authorList>
    </citation>
    <scope>NUCLEOTIDE SEQUENCE [LARGE SCALE GENOMIC DNA]</scope>
    <source>
        <strain evidence="2">TK-2024</strain>
        <tissue evidence="2">Old leaves</tissue>
    </source>
</reference>
<dbReference type="Pfam" id="PF13456">
    <property type="entry name" value="RVT_3"/>
    <property type="match status" value="1"/>
</dbReference>
<proteinExistence type="predicted"/>
<dbReference type="CDD" id="cd06222">
    <property type="entry name" value="RNase_H_like"/>
    <property type="match status" value="1"/>
</dbReference>
<dbReference type="PANTHER" id="PTHR47074">
    <property type="entry name" value="BNAC02G40300D PROTEIN"/>
    <property type="match status" value="1"/>
</dbReference>
<dbReference type="InterPro" id="IPR012337">
    <property type="entry name" value="RNaseH-like_sf"/>
</dbReference>
<evidence type="ECO:0000259" key="1">
    <source>
        <dbReference type="Pfam" id="PF13456"/>
    </source>
</evidence>